<evidence type="ECO:0000313" key="7">
    <source>
        <dbReference type="Proteomes" id="UP000641646"/>
    </source>
</evidence>
<dbReference type="PROSITE" id="PS51257">
    <property type="entry name" value="PROKAR_LIPOPROTEIN"/>
    <property type="match status" value="1"/>
</dbReference>
<dbReference type="AlphaFoldDB" id="A0A926ZKT8"/>
<comment type="caution">
    <text evidence="6">The sequence shown here is derived from an EMBL/GenBank/DDBJ whole genome shotgun (WGS) entry which is preliminary data.</text>
</comment>
<name>A0A926ZKT8_9CYAN</name>
<dbReference type="EMBL" id="JACJPW010000137">
    <property type="protein sequence ID" value="MBD2185692.1"/>
    <property type="molecule type" value="Genomic_DNA"/>
</dbReference>
<evidence type="ECO:0000256" key="1">
    <source>
        <dbReference type="ARBA" id="ARBA00022722"/>
    </source>
</evidence>
<feature type="signal peptide" evidence="4">
    <location>
        <begin position="1"/>
        <end position="28"/>
    </location>
</feature>
<feature type="domain" description="TNase-like" evidence="5">
    <location>
        <begin position="32"/>
        <end position="162"/>
    </location>
</feature>
<dbReference type="InterPro" id="IPR016071">
    <property type="entry name" value="Staphylococal_nuclease_OB-fold"/>
</dbReference>
<dbReference type="Proteomes" id="UP000641646">
    <property type="component" value="Unassembled WGS sequence"/>
</dbReference>
<dbReference type="Pfam" id="PF00565">
    <property type="entry name" value="SNase"/>
    <property type="match status" value="1"/>
</dbReference>
<organism evidence="6 7">
    <name type="scientific">Aerosakkonema funiforme FACHB-1375</name>
    <dbReference type="NCBI Taxonomy" id="2949571"/>
    <lineage>
        <taxon>Bacteria</taxon>
        <taxon>Bacillati</taxon>
        <taxon>Cyanobacteriota</taxon>
        <taxon>Cyanophyceae</taxon>
        <taxon>Oscillatoriophycideae</taxon>
        <taxon>Aerosakkonematales</taxon>
        <taxon>Aerosakkonemataceae</taxon>
        <taxon>Aerosakkonema</taxon>
    </lineage>
</organism>
<proteinExistence type="predicted"/>
<dbReference type="PROSITE" id="PS50830">
    <property type="entry name" value="TNASE_3"/>
    <property type="match status" value="1"/>
</dbReference>
<dbReference type="SUPFAM" id="SSF50199">
    <property type="entry name" value="Staphylococcal nuclease"/>
    <property type="match status" value="1"/>
</dbReference>
<keyword evidence="2" id="KW-0255">Endonuclease</keyword>
<keyword evidence="1" id="KW-0540">Nuclease</keyword>
<dbReference type="GO" id="GO:0004519">
    <property type="term" value="F:endonuclease activity"/>
    <property type="evidence" value="ECO:0007669"/>
    <property type="project" value="UniProtKB-KW"/>
</dbReference>
<feature type="chain" id="PRO_5036689136" evidence="4">
    <location>
        <begin position="29"/>
        <end position="178"/>
    </location>
</feature>
<reference evidence="6" key="1">
    <citation type="journal article" date="2015" name="ISME J.">
        <title>Draft Genome Sequence of Streptomyces incarnatus NRRL8089, which Produces the Nucleoside Antibiotic Sinefungin.</title>
        <authorList>
            <person name="Oshima K."/>
            <person name="Hattori M."/>
            <person name="Shimizu H."/>
            <person name="Fukuda K."/>
            <person name="Nemoto M."/>
            <person name="Inagaki K."/>
            <person name="Tamura T."/>
        </authorList>
    </citation>
    <scope>NUCLEOTIDE SEQUENCE</scope>
    <source>
        <strain evidence="6">FACHB-1375</strain>
    </source>
</reference>
<dbReference type="PANTHER" id="PTHR12302:SF3">
    <property type="entry name" value="SERINE_THREONINE-PROTEIN KINASE 31"/>
    <property type="match status" value="1"/>
</dbReference>
<dbReference type="SMART" id="SM00318">
    <property type="entry name" value="SNc"/>
    <property type="match status" value="1"/>
</dbReference>
<keyword evidence="7" id="KW-1185">Reference proteome</keyword>
<dbReference type="PANTHER" id="PTHR12302">
    <property type="entry name" value="EBNA2 BINDING PROTEIN P100"/>
    <property type="match status" value="1"/>
</dbReference>
<keyword evidence="4" id="KW-0732">Signal</keyword>
<evidence type="ECO:0000313" key="6">
    <source>
        <dbReference type="EMBL" id="MBD2185692.1"/>
    </source>
</evidence>
<protein>
    <submittedName>
        <fullName evidence="6">Thermonuclease family protein</fullName>
    </submittedName>
</protein>
<dbReference type="InterPro" id="IPR035437">
    <property type="entry name" value="SNase_OB-fold_sf"/>
</dbReference>
<evidence type="ECO:0000256" key="2">
    <source>
        <dbReference type="ARBA" id="ARBA00022759"/>
    </source>
</evidence>
<reference evidence="6" key="2">
    <citation type="submission" date="2020-08" db="EMBL/GenBank/DDBJ databases">
        <authorList>
            <person name="Chen M."/>
            <person name="Teng W."/>
            <person name="Zhao L."/>
            <person name="Hu C."/>
            <person name="Zhou Y."/>
            <person name="Han B."/>
            <person name="Song L."/>
            <person name="Shu W."/>
        </authorList>
    </citation>
    <scope>NUCLEOTIDE SEQUENCE</scope>
    <source>
        <strain evidence="6">FACHB-1375</strain>
    </source>
</reference>
<accession>A0A926ZKT8</accession>
<evidence type="ECO:0000256" key="3">
    <source>
        <dbReference type="ARBA" id="ARBA00022801"/>
    </source>
</evidence>
<evidence type="ECO:0000259" key="5">
    <source>
        <dbReference type="PROSITE" id="PS50830"/>
    </source>
</evidence>
<dbReference type="GO" id="GO:0016787">
    <property type="term" value="F:hydrolase activity"/>
    <property type="evidence" value="ECO:0007669"/>
    <property type="project" value="UniProtKB-KW"/>
</dbReference>
<dbReference type="RefSeq" id="WP_190474239.1">
    <property type="nucleotide sequence ID" value="NZ_JACJPW010000137.1"/>
</dbReference>
<evidence type="ECO:0000256" key="4">
    <source>
        <dbReference type="SAM" id="SignalP"/>
    </source>
</evidence>
<sequence length="178" mass="20512">MKTDRSQKSRIFAFFFCLLFLLTSCQSATTPQGEVVKVVRVVSGQTLETIDSEKQPPLIQQIRLIGIEAPDLRQRPWGTAAKERLEELIGSKPVVLESDIETKDQYDRELAYLWQDGVLLNERLLAEGYGLFVSRSLNNKYDERLESAQEFARVMGLGIWNPEKPMRLTPAEFRNQYR</sequence>
<keyword evidence="3" id="KW-0378">Hydrolase</keyword>
<gene>
    <name evidence="6" type="ORF">H6G03_32300</name>
</gene>
<dbReference type="Gene3D" id="2.40.50.90">
    <property type="match status" value="1"/>
</dbReference>